<feature type="signal peptide" evidence="1">
    <location>
        <begin position="1"/>
        <end position="25"/>
    </location>
</feature>
<dbReference type="AlphaFoldDB" id="A0A1Y5Z3T3"/>
<name>A0A1Y5Z3T3_9BACI</name>
<protein>
    <recommendedName>
        <fullName evidence="2">Bacterial toxin 44 domain-containing protein</fullName>
    </recommendedName>
</protein>
<feature type="domain" description="Bacterial toxin 44" evidence="2">
    <location>
        <begin position="84"/>
        <end position="175"/>
    </location>
</feature>
<feature type="chain" id="PRO_5010997190" description="Bacterial toxin 44 domain-containing protein" evidence="1">
    <location>
        <begin position="26"/>
        <end position="228"/>
    </location>
</feature>
<dbReference type="EMBL" id="FWZD01000033">
    <property type="protein sequence ID" value="SMD77783.1"/>
    <property type="molecule type" value="Genomic_DNA"/>
</dbReference>
<evidence type="ECO:0000256" key="1">
    <source>
        <dbReference type="SAM" id="SignalP"/>
    </source>
</evidence>
<accession>A0A1Y5Z3T3</accession>
<keyword evidence="1" id="KW-0732">Signal</keyword>
<gene>
    <name evidence="3" type="ORF">BACERE00185_00954</name>
</gene>
<dbReference type="InterPro" id="IPR028946">
    <property type="entry name" value="Ntox44"/>
</dbReference>
<sequence length="228" mass="25875">MKKKNLLVLGLATVTLLSYNNTSSAETTENMQIKESAIAYSSSSGYQEITSQFSSLMKRNSLLMAYAAYEAKQLNAPETAVTYFIEKVRTKGPWDYKWQYAGKYIYQGRNCTGEDLGNMHYGYVGRAGGFTPDLLKTAAGLYQIKSGTYKLEWISSYFDDPNDQAWINYGIQLWDNKSLSTSFTLTNSQPKFNQDVLYQEAVKKLSTSEKTTIKEEIKRIYEDSKGNK</sequence>
<reference evidence="4" key="1">
    <citation type="submission" date="2017-04" db="EMBL/GenBank/DDBJ databases">
        <authorList>
            <person name="Criscuolo A."/>
        </authorList>
    </citation>
    <scope>NUCLEOTIDE SEQUENCE [LARGE SCALE GENOMIC DNA]</scope>
</reference>
<evidence type="ECO:0000313" key="3">
    <source>
        <dbReference type="EMBL" id="SMD77783.1"/>
    </source>
</evidence>
<dbReference type="Pfam" id="PF15607">
    <property type="entry name" value="Ntox44"/>
    <property type="match status" value="1"/>
</dbReference>
<evidence type="ECO:0000259" key="2">
    <source>
        <dbReference type="Pfam" id="PF15607"/>
    </source>
</evidence>
<evidence type="ECO:0000313" key="4">
    <source>
        <dbReference type="Proteomes" id="UP000194439"/>
    </source>
</evidence>
<dbReference type="RefSeq" id="WP_088027726.1">
    <property type="nucleotide sequence ID" value="NZ_FWZD01000033.1"/>
</dbReference>
<proteinExistence type="predicted"/>
<dbReference type="Proteomes" id="UP000194439">
    <property type="component" value="Unassembled WGS sequence"/>
</dbReference>
<organism evidence="3 4">
    <name type="scientific">Bacillus mobilis</name>
    <dbReference type="NCBI Taxonomy" id="2026190"/>
    <lineage>
        <taxon>Bacteria</taxon>
        <taxon>Bacillati</taxon>
        <taxon>Bacillota</taxon>
        <taxon>Bacilli</taxon>
        <taxon>Bacillales</taxon>
        <taxon>Bacillaceae</taxon>
        <taxon>Bacillus</taxon>
        <taxon>Bacillus cereus group</taxon>
    </lineage>
</organism>